<accession>E6WW45</accession>
<organism evidence="3 4">
    <name type="scientific">Pseudoxanthomonas suwonensis (strain 11-1)</name>
    <dbReference type="NCBI Taxonomy" id="743721"/>
    <lineage>
        <taxon>Bacteria</taxon>
        <taxon>Pseudomonadati</taxon>
        <taxon>Pseudomonadota</taxon>
        <taxon>Gammaproteobacteria</taxon>
        <taxon>Lysobacterales</taxon>
        <taxon>Lysobacteraceae</taxon>
        <taxon>Pseudoxanthomonas</taxon>
    </lineage>
</organism>
<evidence type="ECO:0000313" key="3">
    <source>
        <dbReference type="EMBL" id="ADV28536.1"/>
    </source>
</evidence>
<dbReference type="HOGENOM" id="CLU_1794861_0_0_6"/>
<keyword evidence="4" id="KW-1185">Reference proteome</keyword>
<feature type="transmembrane region" description="Helical" evidence="2">
    <location>
        <begin position="104"/>
        <end position="130"/>
    </location>
</feature>
<keyword evidence="2" id="KW-0472">Membrane</keyword>
<dbReference type="KEGG" id="psu:Psesu_2708"/>
<keyword evidence="2" id="KW-0812">Transmembrane</keyword>
<proteinExistence type="predicted"/>
<dbReference type="AlphaFoldDB" id="E6WW45"/>
<feature type="transmembrane region" description="Helical" evidence="2">
    <location>
        <begin position="75"/>
        <end position="92"/>
    </location>
</feature>
<name>E6WW45_PSEUU</name>
<dbReference type="RefSeq" id="WP_013536362.1">
    <property type="nucleotide sequence ID" value="NC_014924.1"/>
</dbReference>
<keyword evidence="2" id="KW-1133">Transmembrane helix</keyword>
<protein>
    <submittedName>
        <fullName evidence="3">Uncharacterized protein</fullName>
    </submittedName>
</protein>
<evidence type="ECO:0000313" key="4">
    <source>
        <dbReference type="Proteomes" id="UP000008632"/>
    </source>
</evidence>
<sequence>MHTASPRVAGDGQAYGAGPSGGSPDDRRHTRRAPAWAWALAVLGAVAFAWGGAWTAGHEVAGLAATTDFDGSDNVFLGLLFGQGALAATWLARGRAALRRRRQLVAIALGLLAISSLLFGARGTIFMLLVEVAMLASFPRHGHY</sequence>
<dbReference type="Proteomes" id="UP000008632">
    <property type="component" value="Chromosome"/>
</dbReference>
<feature type="transmembrane region" description="Helical" evidence="2">
    <location>
        <begin position="35"/>
        <end position="55"/>
    </location>
</feature>
<reference evidence="3 4" key="1">
    <citation type="submission" date="2011-01" db="EMBL/GenBank/DDBJ databases">
        <title>Complete sequence of Pseudoxanthomonas suwonensis 11-1.</title>
        <authorList>
            <consortium name="US DOE Joint Genome Institute"/>
            <person name="Lucas S."/>
            <person name="Copeland A."/>
            <person name="Lapidus A."/>
            <person name="Cheng J.-F."/>
            <person name="Goodwin L."/>
            <person name="Pitluck S."/>
            <person name="Teshima H."/>
            <person name="Detter J.C."/>
            <person name="Han C."/>
            <person name="Tapia R."/>
            <person name="Land M."/>
            <person name="Hauser L."/>
            <person name="Kyrpides N."/>
            <person name="Ivanova N."/>
            <person name="Ovchinnikova G."/>
            <person name="Siebers A.K."/>
            <person name="Allgaier M."/>
            <person name="Thelen M.P."/>
            <person name="Hugenholtz P."/>
            <person name="Gladden J."/>
            <person name="Woyke T."/>
        </authorList>
    </citation>
    <scope>NUCLEOTIDE SEQUENCE [LARGE SCALE GENOMIC DNA]</scope>
    <source>
        <strain evidence="4">11-1</strain>
    </source>
</reference>
<dbReference type="OrthoDB" id="9996899at2"/>
<evidence type="ECO:0000256" key="2">
    <source>
        <dbReference type="SAM" id="Phobius"/>
    </source>
</evidence>
<gene>
    <name evidence="3" type="ordered locus">Psesu_2708</name>
</gene>
<evidence type="ECO:0000256" key="1">
    <source>
        <dbReference type="SAM" id="MobiDB-lite"/>
    </source>
</evidence>
<dbReference type="EMBL" id="CP002446">
    <property type="protein sequence ID" value="ADV28536.1"/>
    <property type="molecule type" value="Genomic_DNA"/>
</dbReference>
<feature type="region of interest" description="Disordered" evidence="1">
    <location>
        <begin position="1"/>
        <end position="29"/>
    </location>
</feature>